<feature type="domain" description="CARDB" evidence="1">
    <location>
        <begin position="1337"/>
        <end position="1444"/>
    </location>
</feature>
<keyword evidence="3" id="KW-1185">Reference proteome</keyword>
<reference evidence="2 3" key="1">
    <citation type="journal article" date="2007" name="Nat. Biotechnol.">
        <title>Complete genome sequence of the myxobacterium Sorangium cellulosum.</title>
        <authorList>
            <person name="Schneiker S."/>
            <person name="Perlova O."/>
            <person name="Kaiser O."/>
            <person name="Gerth K."/>
            <person name="Alici A."/>
            <person name="Altmeyer M.O."/>
            <person name="Bartels D."/>
            <person name="Bekel T."/>
            <person name="Beyer S."/>
            <person name="Bode E."/>
            <person name="Bode H.B."/>
            <person name="Bolten C.J."/>
            <person name="Choudhuri J.V."/>
            <person name="Doss S."/>
            <person name="Elnakady Y.A."/>
            <person name="Frank B."/>
            <person name="Gaigalat L."/>
            <person name="Goesmann A."/>
            <person name="Groeger C."/>
            <person name="Gross F."/>
            <person name="Jelsbak L."/>
            <person name="Jelsbak L."/>
            <person name="Kalinowski J."/>
            <person name="Kegler C."/>
            <person name="Knauber T."/>
            <person name="Konietzny S."/>
            <person name="Kopp M."/>
            <person name="Krause L."/>
            <person name="Krug D."/>
            <person name="Linke B."/>
            <person name="Mahmud T."/>
            <person name="Martinez-Arias R."/>
            <person name="McHardy A.C."/>
            <person name="Merai M."/>
            <person name="Meyer F."/>
            <person name="Mormann S."/>
            <person name="Munoz-Dorado J."/>
            <person name="Perez J."/>
            <person name="Pradella S."/>
            <person name="Rachid S."/>
            <person name="Raddatz G."/>
            <person name="Rosenau F."/>
            <person name="Rueckert C."/>
            <person name="Sasse F."/>
            <person name="Scharfe M."/>
            <person name="Schuster S.C."/>
            <person name="Suen G."/>
            <person name="Treuner-Lange A."/>
            <person name="Velicer G.J."/>
            <person name="Vorholter F.-J."/>
            <person name="Weissman K.J."/>
            <person name="Welch R.D."/>
            <person name="Wenzel S.C."/>
            <person name="Whitworth D.E."/>
            <person name="Wilhelm S."/>
            <person name="Wittmann C."/>
            <person name="Bloecker H."/>
            <person name="Puehler A."/>
            <person name="Mueller R."/>
        </authorList>
    </citation>
    <scope>NUCLEOTIDE SEQUENCE [LARGE SCALE GENOMIC DNA]</scope>
    <source>
        <strain evidence="3">So ce56</strain>
    </source>
</reference>
<feature type="domain" description="CARDB" evidence="1">
    <location>
        <begin position="1570"/>
        <end position="1678"/>
    </location>
</feature>
<dbReference type="Gene3D" id="2.60.40.10">
    <property type="entry name" value="Immunoglobulins"/>
    <property type="match status" value="16"/>
</dbReference>
<name>A9FXN7_SORC5</name>
<feature type="domain" description="CARDB" evidence="1">
    <location>
        <begin position="868"/>
        <end position="974"/>
    </location>
</feature>
<dbReference type="InterPro" id="IPR013783">
    <property type="entry name" value="Ig-like_fold"/>
</dbReference>
<dbReference type="HOGENOM" id="CLU_235404_0_0_7"/>
<dbReference type="STRING" id="448385.sce5370"/>
<organism evidence="2 3">
    <name type="scientific">Sorangium cellulosum (strain So ce56)</name>
    <name type="common">Polyangium cellulosum (strain So ce56)</name>
    <dbReference type="NCBI Taxonomy" id="448385"/>
    <lineage>
        <taxon>Bacteria</taxon>
        <taxon>Pseudomonadati</taxon>
        <taxon>Myxococcota</taxon>
        <taxon>Polyangia</taxon>
        <taxon>Polyangiales</taxon>
        <taxon>Polyangiaceae</taxon>
        <taxon>Sorangium</taxon>
    </lineage>
</organism>
<feature type="domain" description="CARDB" evidence="1">
    <location>
        <begin position="984"/>
        <end position="1091"/>
    </location>
</feature>
<feature type="domain" description="CARDB" evidence="1">
    <location>
        <begin position="634"/>
        <end position="740"/>
    </location>
</feature>
<evidence type="ECO:0000313" key="2">
    <source>
        <dbReference type="EMBL" id="CAN95533.1"/>
    </source>
</evidence>
<gene>
    <name evidence="2" type="ordered locus">sce5370</name>
</gene>
<dbReference type="Pfam" id="PF07705">
    <property type="entry name" value="CARDB"/>
    <property type="match status" value="16"/>
</dbReference>
<feature type="domain" description="CARDB" evidence="1">
    <location>
        <begin position="517"/>
        <end position="622"/>
    </location>
</feature>
<evidence type="ECO:0000259" key="1">
    <source>
        <dbReference type="Pfam" id="PF07705"/>
    </source>
</evidence>
<feature type="domain" description="CARDB" evidence="1">
    <location>
        <begin position="1804"/>
        <end position="1910"/>
    </location>
</feature>
<dbReference type="PANTHER" id="PTHR35902:SF6">
    <property type="entry name" value="CONSERVED WITHIN P. AEROPHILUM"/>
    <property type="match status" value="1"/>
</dbReference>
<dbReference type="KEGG" id="scl:sce5370"/>
<dbReference type="OrthoDB" id="5377562at2"/>
<feature type="domain" description="CARDB" evidence="1">
    <location>
        <begin position="1688"/>
        <end position="1793"/>
    </location>
</feature>
<dbReference type="EMBL" id="AM746676">
    <property type="protein sequence ID" value="CAN95533.1"/>
    <property type="molecule type" value="Genomic_DNA"/>
</dbReference>
<dbReference type="Proteomes" id="UP000002139">
    <property type="component" value="Chromosome"/>
</dbReference>
<feature type="domain" description="CARDB" evidence="1">
    <location>
        <begin position="750"/>
        <end position="856"/>
    </location>
</feature>
<feature type="domain" description="CARDB" evidence="1">
    <location>
        <begin position="399"/>
        <end position="506"/>
    </location>
</feature>
<feature type="domain" description="CARDB" evidence="1">
    <location>
        <begin position="1454"/>
        <end position="1560"/>
    </location>
</feature>
<evidence type="ECO:0000313" key="3">
    <source>
        <dbReference type="Proteomes" id="UP000002139"/>
    </source>
</evidence>
<dbReference type="eggNOG" id="COG1572">
    <property type="taxonomic scope" value="Bacteria"/>
</dbReference>
<dbReference type="PANTHER" id="PTHR35902">
    <property type="entry name" value="S-LAYER DOMAIN-LIKE PROTEIN-RELATED"/>
    <property type="match status" value="1"/>
</dbReference>
<sequence>MLSLRVSRVRRACFVFGMLAMTVGCGSSGPPDDAEPVGAATGALTGNEPDLVLSSASAPPSVLPGGYFTTWVTVCNQGDSASYSTQVEVSLSDDDIITPSDPITGYAPLGYLDPGQCVELGVQTAAAVPDGAYTLGVVVDSFEQVIELSETNNAAVAGEIGVGYGPDLIVSAVSGPPSALPGGGFEVQATVCNQGTTSSQSALVDVLLSPDAAIEPSDHLLGGTPVPWLDPGQCASVTVPASASVPEGAYHLGAIAHESGWYAELITSNNTLAGGLLGVGYQPDLVVSAVSGPPSQVPGAWFDASVTVCNQGTQPSYGNEVDLLLSPDGEITLADFPIGYGYVPNLNPGQCFSTTIPANTYVPDGAYTLGAIVDVPDWTAELIETNNAAAGGAMGVGYRPDLVVSSVSGPPSVFPGGGFSASVTVCNQGTTQSYGGDIAVVLSSDQAITPFDAPAGGGYVPGLSPGQCASVAVPANAYVPDGAYHLGAVVDPSSAIAELIETNNAAAGSLIGVGHGPDLIVSAVSGPPSVFPGGGFDASVTVCNQGTQTSYGTHVELRVSADATLTTADSLAGGGPVPYLDPGQCATVTFPASAYVPEGAYHLGAIVDPQGGVPELIETNNATPGDLLGVGAWPDLVVSAVSGPSSVTPGSSFNAAVTVCNQGTTQSYGADVELLLSSDGTITPSDIHAGNGVVPGLNPGQCAAVVVPAGAYVPDGAHHLGAIVDPSGALAELIETNNAAAGSVIGVGYAPDLVVSAVSGPPSMIPGGSFDASVTVCNQGTQTSYGTQVELLLSADATLTIADSPAGSGPVPYLDPGQCATVTFPASVYVPDGAYHLGAIVDRDNWIPELIETNNAEVSAMIGVGNWPDLIVSAVSGPPSATPGSGFDASVTVCNQGTQPSYGSDVELYLSADAAITEDDTPAGAGMVPFLAPGQCTSVLVFASAYVPDGTYHLGAIVDVNDWHEELIESNNGASGDLIGVGFQPDLVVSAVSGPPSAPPGSGFDASVTVCNQGTSPSYGVDLELFLSSDDAISPADIHAGNGYVPGLSPGQCTSVLVFASAYGPDGAYRLGAIVDPSESLVELIESNNAVAGSVLGVGFGPDFIVSAVSGPPSVAPGDNFNAEVTVCNQGTQAGYGGDVELRLSSDATITTADFLAGNGPAPYLAPGQCTTVTFPASASNVPWGAYHLGAIVDPYDALAELIETNNAAAGSVLGVGYQPDLIVSSVSGPPSVIPGGSFDASVTVCNQGTQPSYGTQVDLLLSADATLTIADSHAGNGPVPYLDPGQCATVTFPASAYVPDGAYHLGAIVDRDNWVPELIETNNAEVSAMIGIGSWPDLIVSAVSGPPSALPGSGFDASVTVCNQGTQPSYGTDVDLYLSADATITAGDTPAGGGMVPFLAPGQCAAVPVAAILYVPDGTYHLGAIVDADDWQEELIESNNAASGDLIGVGFGPDLVVSSVSGPPSTPPGSGFDASVTVCNQGTSPSYGVDVELFLSSDDVIAPSDLHAGIGHVAGLSPGQCTSVLVFASAYGPDGAHRLGAIVDPGKSIAELIETNNASAGSVLGVGYRPDLIVSAVEGPPSALPGSSFDAEITVCNQGTQPSYGSDVELRLAASGQAASAGVIAGGAPVPYLDPGQCTVVPIPAYAAVPDGAYRLAAVVDPFSSTQELIETNNTNTSSVFGVGYGPDLIASASGPSTAAPGSGFDAIVTVCNQGTTPSGGTSVEVLLSSDGTVTPSDIHVGNGWVPGLSPGQCESITVAAGAYAPDGAYHLGAIVDLNGPVQELIETNNAAAGELMAIGYGPDLVVSAVSGPPSATQGSLFDASVTVCNEGTAPSYGTMVEVRLSADATITTADFLAGGAWVPSLGAGQCESLIVAADTYVPVDTYTLGAIVDAYGEVPELLDGNNATAGGELVVSF</sequence>
<accession>A9FXN7</accession>
<dbReference type="InterPro" id="IPR011635">
    <property type="entry name" value="CARDB"/>
</dbReference>
<dbReference type="PROSITE" id="PS51257">
    <property type="entry name" value="PROKAR_LIPOPROTEIN"/>
    <property type="match status" value="1"/>
</dbReference>
<feature type="domain" description="CARDB" evidence="1">
    <location>
        <begin position="166"/>
        <end position="272"/>
    </location>
</feature>
<feature type="domain" description="CARDB" evidence="1">
    <location>
        <begin position="1219"/>
        <end position="1325"/>
    </location>
</feature>
<feature type="domain" description="CARDB" evidence="1">
    <location>
        <begin position="1102"/>
        <end position="1209"/>
    </location>
</feature>
<protein>
    <submittedName>
        <fullName evidence="2">Fibronectin type III domain protein</fullName>
    </submittedName>
</protein>
<proteinExistence type="predicted"/>
<feature type="domain" description="CARDB" evidence="1">
    <location>
        <begin position="49"/>
        <end position="155"/>
    </location>
</feature>
<feature type="domain" description="CARDB" evidence="1">
    <location>
        <begin position="282"/>
        <end position="389"/>
    </location>
</feature>